<dbReference type="CDD" id="cd07516">
    <property type="entry name" value="HAD_Pase"/>
    <property type="match status" value="1"/>
</dbReference>
<accession>A0ABW9MCT5</accession>
<sequence length="273" mass="30760">MKKDIKLIAFDIDGTIINSKGEVLKENKALIKKLKEIGIKIILCTGRTFNGHWWIREELDLMAYDDLSITSTGAYIRKNATGKALIDKSLSKADVRYIFDQIDDPRLQMSIHTRDVIFINEDKPNEAFLKDKGLVRMPRLAYDSLDDIPDEIARVCLSASPQILKDFEDKHRQAIETRFKYMRNAPFISEILNPLAGKSEALRDLSELTGINLDNMMYFGDGLNDLKSVELVGVGVAMGNGAEPTKKAADFVIGTNDEPAIADFIRKYLDIDE</sequence>
<dbReference type="EC" id="3.1.3.-" evidence="1"/>
<dbReference type="Gene3D" id="3.40.50.1000">
    <property type="entry name" value="HAD superfamily/HAD-like"/>
    <property type="match status" value="1"/>
</dbReference>
<reference evidence="1 2" key="1">
    <citation type="journal article" date="2025" name="Anaerobe">
        <title>Description of Anaerococcus kampingiae sp. nov., Anaerococcus groningensis sp. nov., Anaerococcus martiniensis sp. nov., and Anaerococcus cruorum sp. nov., isolated from human clinical specimens.</title>
        <authorList>
            <person name="Boiten K.E."/>
            <person name="Meijer J."/>
            <person name="van Wezel E.M."/>
            <person name="Veloo A.C.M."/>
        </authorList>
    </citation>
    <scope>NUCLEOTIDE SEQUENCE [LARGE SCALE GENOMIC DNA]</scope>
    <source>
        <strain evidence="1 2">ENR0874</strain>
    </source>
</reference>
<evidence type="ECO:0000313" key="2">
    <source>
        <dbReference type="Proteomes" id="UP001637994"/>
    </source>
</evidence>
<dbReference type="SFLD" id="SFLDS00003">
    <property type="entry name" value="Haloacid_Dehalogenase"/>
    <property type="match status" value="1"/>
</dbReference>
<evidence type="ECO:0000313" key="1">
    <source>
        <dbReference type="EMBL" id="MFO3666688.1"/>
    </source>
</evidence>
<dbReference type="InterPro" id="IPR006379">
    <property type="entry name" value="HAD-SF_hydro_IIB"/>
</dbReference>
<proteinExistence type="predicted"/>
<dbReference type="RefSeq" id="WP_265236145.1">
    <property type="nucleotide sequence ID" value="NZ_JBGMEF010000014.1"/>
</dbReference>
<dbReference type="SFLD" id="SFLDG01140">
    <property type="entry name" value="C2.B:_Phosphomannomutase_and_P"/>
    <property type="match status" value="1"/>
</dbReference>
<dbReference type="InterPro" id="IPR036412">
    <property type="entry name" value="HAD-like_sf"/>
</dbReference>
<comment type="caution">
    <text evidence="1">The sequence shown here is derived from an EMBL/GenBank/DDBJ whole genome shotgun (WGS) entry which is preliminary data.</text>
</comment>
<dbReference type="SUPFAM" id="SSF56784">
    <property type="entry name" value="HAD-like"/>
    <property type="match status" value="1"/>
</dbReference>
<keyword evidence="1" id="KW-0378">Hydrolase</keyword>
<dbReference type="EMBL" id="JBGMEF010000014">
    <property type="protein sequence ID" value="MFO3666688.1"/>
    <property type="molecule type" value="Genomic_DNA"/>
</dbReference>
<dbReference type="NCBIfam" id="TIGR00099">
    <property type="entry name" value="Cof-subfamily"/>
    <property type="match status" value="1"/>
</dbReference>
<organism evidence="1 2">
    <name type="scientific">Anaerococcus kampingae</name>
    <dbReference type="NCBI Taxonomy" id="3115614"/>
    <lineage>
        <taxon>Bacteria</taxon>
        <taxon>Bacillati</taxon>
        <taxon>Bacillota</taxon>
        <taxon>Tissierellia</taxon>
        <taxon>Tissierellales</taxon>
        <taxon>Peptoniphilaceae</taxon>
        <taxon>Anaerococcus</taxon>
    </lineage>
</organism>
<name>A0ABW9MCT5_9FIRM</name>
<dbReference type="Gene3D" id="3.30.1240.10">
    <property type="match status" value="1"/>
</dbReference>
<dbReference type="Pfam" id="PF08282">
    <property type="entry name" value="Hydrolase_3"/>
    <property type="match status" value="1"/>
</dbReference>
<protein>
    <submittedName>
        <fullName evidence="1">Cof-type HAD-IIB family hydrolase</fullName>
        <ecNumber evidence="1">3.1.3.-</ecNumber>
    </submittedName>
</protein>
<dbReference type="NCBIfam" id="TIGR01484">
    <property type="entry name" value="HAD-SF-IIB"/>
    <property type="match status" value="1"/>
</dbReference>
<gene>
    <name evidence="1" type="ORF">ACCQ42_02755</name>
</gene>
<dbReference type="Proteomes" id="UP001637994">
    <property type="component" value="Unassembled WGS sequence"/>
</dbReference>
<dbReference type="InterPro" id="IPR000150">
    <property type="entry name" value="Cof"/>
</dbReference>
<dbReference type="GO" id="GO:0016787">
    <property type="term" value="F:hydrolase activity"/>
    <property type="evidence" value="ECO:0007669"/>
    <property type="project" value="UniProtKB-KW"/>
</dbReference>
<dbReference type="InterPro" id="IPR023214">
    <property type="entry name" value="HAD_sf"/>
</dbReference>
<dbReference type="PANTHER" id="PTHR10000:SF8">
    <property type="entry name" value="HAD SUPERFAMILY HYDROLASE-LIKE, TYPE 3"/>
    <property type="match status" value="1"/>
</dbReference>
<dbReference type="PANTHER" id="PTHR10000">
    <property type="entry name" value="PHOSPHOSERINE PHOSPHATASE"/>
    <property type="match status" value="1"/>
</dbReference>
<keyword evidence="2" id="KW-1185">Reference proteome</keyword>